<gene>
    <name evidence="1" type="ORF">A4X06_0g4942</name>
</gene>
<reference evidence="1" key="2">
    <citation type="journal article" date="2019" name="IMA Fungus">
        <title>Genome sequencing and comparison of five Tilletia species to identify candidate genes for the detection of regulated species infecting wheat.</title>
        <authorList>
            <person name="Nguyen H.D.T."/>
            <person name="Sultana T."/>
            <person name="Kesanakurti P."/>
            <person name="Hambleton S."/>
        </authorList>
    </citation>
    <scope>NUCLEOTIDE SEQUENCE</scope>
    <source>
        <strain evidence="1">DAOMC 236426</strain>
    </source>
</reference>
<evidence type="ECO:0000313" key="2">
    <source>
        <dbReference type="Proteomes" id="UP000077684"/>
    </source>
</evidence>
<name>A0A8X7MSK5_9BASI</name>
<proteinExistence type="predicted"/>
<dbReference type="Proteomes" id="UP000077684">
    <property type="component" value="Unassembled WGS sequence"/>
</dbReference>
<organism evidence="1 2">
    <name type="scientific">Tilletia controversa</name>
    <name type="common">dwarf bunt fungus</name>
    <dbReference type="NCBI Taxonomy" id="13291"/>
    <lineage>
        <taxon>Eukaryota</taxon>
        <taxon>Fungi</taxon>
        <taxon>Dikarya</taxon>
        <taxon>Basidiomycota</taxon>
        <taxon>Ustilaginomycotina</taxon>
        <taxon>Exobasidiomycetes</taxon>
        <taxon>Tilletiales</taxon>
        <taxon>Tilletiaceae</taxon>
        <taxon>Tilletia</taxon>
    </lineage>
</organism>
<dbReference type="EMBL" id="LWDE02000563">
    <property type="protein sequence ID" value="KAE8246619.1"/>
    <property type="molecule type" value="Genomic_DNA"/>
</dbReference>
<sequence>MRLIIAAFGPALAVFKPPPVRHRGSGLHRRHTDVHQRIWLHLHRLPHDHRSRRASETPEVSVHLGEPSVVRRRIGCVPLRARRCEQHHAHHRRRAQALILPTTQAWATGKTGAPVGPAEPNSAEQRWRRAGDVGGDGACAWGC</sequence>
<protein>
    <submittedName>
        <fullName evidence="1">Uncharacterized protein</fullName>
    </submittedName>
</protein>
<accession>A0A8X7MSK5</accession>
<keyword evidence="2" id="KW-1185">Reference proteome</keyword>
<dbReference type="AlphaFoldDB" id="A0A8X7MSK5"/>
<evidence type="ECO:0000313" key="1">
    <source>
        <dbReference type="EMBL" id="KAE8246619.1"/>
    </source>
</evidence>
<reference evidence="1" key="1">
    <citation type="submission" date="2016-04" db="EMBL/GenBank/DDBJ databases">
        <authorList>
            <person name="Nguyen H.D."/>
            <person name="Samba Siva P."/>
            <person name="Cullis J."/>
            <person name="Levesque C.A."/>
            <person name="Hambleton S."/>
        </authorList>
    </citation>
    <scope>NUCLEOTIDE SEQUENCE</scope>
    <source>
        <strain evidence="1">DAOMC 236426</strain>
    </source>
</reference>
<comment type="caution">
    <text evidence="1">The sequence shown here is derived from an EMBL/GenBank/DDBJ whole genome shotgun (WGS) entry which is preliminary data.</text>
</comment>